<comment type="caution">
    <text evidence="6">The sequence shown here is derived from an EMBL/GenBank/DDBJ whole genome shotgun (WGS) entry which is preliminary data.</text>
</comment>
<evidence type="ECO:0000256" key="3">
    <source>
        <dbReference type="ARBA" id="ARBA00023125"/>
    </source>
</evidence>
<evidence type="ECO:0000313" key="7">
    <source>
        <dbReference type="Proteomes" id="UP000005402"/>
    </source>
</evidence>
<dbReference type="Gene3D" id="3.90.220.20">
    <property type="entry name" value="DNA methylase specificity domains"/>
    <property type="match status" value="2"/>
</dbReference>
<keyword evidence="3" id="KW-0238">DNA-binding</keyword>
<evidence type="ECO:0000256" key="2">
    <source>
        <dbReference type="ARBA" id="ARBA00022747"/>
    </source>
</evidence>
<dbReference type="InterPro" id="IPR044946">
    <property type="entry name" value="Restrct_endonuc_typeI_TRD_sf"/>
</dbReference>
<comment type="similarity">
    <text evidence="1">Belongs to the type-I restriction system S methylase family.</text>
</comment>
<dbReference type="Gene3D" id="1.10.287.1120">
    <property type="entry name" value="Bipartite methylase S protein"/>
    <property type="match status" value="1"/>
</dbReference>
<feature type="coiled-coil region" evidence="4">
    <location>
        <begin position="336"/>
        <end position="363"/>
    </location>
</feature>
<dbReference type="Pfam" id="PF01420">
    <property type="entry name" value="Methylase_S"/>
    <property type="match status" value="2"/>
</dbReference>
<dbReference type="CDD" id="cd17246">
    <property type="entry name" value="RMtype1_S_SonII-TRD2-CR2_like"/>
    <property type="match status" value="1"/>
</dbReference>
<dbReference type="InterPro" id="IPR052021">
    <property type="entry name" value="Type-I_RS_S_subunit"/>
</dbReference>
<dbReference type="InterPro" id="IPR000055">
    <property type="entry name" value="Restrct_endonuc_typeI_TRD"/>
</dbReference>
<dbReference type="RefSeq" id="WP_016361607.1">
    <property type="nucleotide sequence ID" value="NZ_KE161015.1"/>
</dbReference>
<protein>
    <recommendedName>
        <fullName evidence="5">Type I restriction modification DNA specificity domain-containing protein</fullName>
    </recommendedName>
</protein>
<gene>
    <name evidence="6" type="ORF">HMPREF9712_03557</name>
</gene>
<dbReference type="PANTHER" id="PTHR30408:SF12">
    <property type="entry name" value="TYPE I RESTRICTION ENZYME MJAVIII SPECIFICITY SUBUNIT"/>
    <property type="match status" value="1"/>
</dbReference>
<dbReference type="Proteomes" id="UP000005402">
    <property type="component" value="Unassembled WGS sequence"/>
</dbReference>
<sequence length="366" mass="41488">MRFPGFEGEWETKTLGEISQLITKGTTPKKFTNQGIKYIKIESFKENSIDIEKCMFIDEITHNKELKRSILREGDILFAIAGATIGKTNIVTKAVLPANTNQALAIIRLNEKEVKSYIIQILKSAIMQKYIKESISVGAQPNLNLEQINSFSFCYPNIEEQKKIASFLSLINERIITQNKIIEELEQLIKGLCINLILKKVPNTKLNQCVICNTSSLTESEVINQKGTHPVYGATGIISYTADYQIDKDAILIIKDGSGVGKVQYATNKFSVIGTLNYLTIKSQVNLRYILYSLKFFNFEKYKVGSGIPHIYFKDYGEALIYCPSLAEQYKIEGLLSSIDKKIEIEKQNLNQLNLQKQFLLKELII</sequence>
<proteinExistence type="inferred from homology"/>
<dbReference type="SUPFAM" id="SSF116734">
    <property type="entry name" value="DNA methylase specificity domain"/>
    <property type="match status" value="2"/>
</dbReference>
<name>A0ABP2N6C4_9FLAO</name>
<evidence type="ECO:0000313" key="6">
    <source>
        <dbReference type="EMBL" id="EHO04763.2"/>
    </source>
</evidence>
<feature type="domain" description="Type I restriction modification DNA specificity" evidence="5">
    <location>
        <begin position="9"/>
        <end position="187"/>
    </location>
</feature>
<evidence type="ECO:0000256" key="1">
    <source>
        <dbReference type="ARBA" id="ARBA00010923"/>
    </source>
</evidence>
<dbReference type="EMBL" id="AGEC02000007">
    <property type="protein sequence ID" value="EHO04763.2"/>
    <property type="molecule type" value="Genomic_DNA"/>
</dbReference>
<feature type="domain" description="Type I restriction modification DNA specificity" evidence="5">
    <location>
        <begin position="218"/>
        <end position="354"/>
    </location>
</feature>
<keyword evidence="2" id="KW-0680">Restriction system</keyword>
<keyword evidence="7" id="KW-1185">Reference proteome</keyword>
<evidence type="ECO:0000256" key="4">
    <source>
        <dbReference type="SAM" id="Coils"/>
    </source>
</evidence>
<accession>A0ABP2N6C4</accession>
<organism evidence="6 7">
    <name type="scientific">Myroides odoratimimus CCUG 10230</name>
    <dbReference type="NCBI Taxonomy" id="883150"/>
    <lineage>
        <taxon>Bacteria</taxon>
        <taxon>Pseudomonadati</taxon>
        <taxon>Bacteroidota</taxon>
        <taxon>Flavobacteriia</taxon>
        <taxon>Flavobacteriales</taxon>
        <taxon>Flavobacteriaceae</taxon>
        <taxon>Myroides</taxon>
    </lineage>
</organism>
<keyword evidence="4" id="KW-0175">Coiled coil</keyword>
<dbReference type="PANTHER" id="PTHR30408">
    <property type="entry name" value="TYPE-1 RESTRICTION ENZYME ECOKI SPECIFICITY PROTEIN"/>
    <property type="match status" value="1"/>
</dbReference>
<reference evidence="6" key="1">
    <citation type="submission" date="2012-07" db="EMBL/GenBank/DDBJ databases">
        <title>The Genome Sequence of Myroides odoratimimus CCUG 10230.</title>
        <authorList>
            <consortium name="The Broad Institute Genome Sequencing Platform"/>
            <person name="Earl A."/>
            <person name="Ward D."/>
            <person name="Feldgarden M."/>
            <person name="Gevers D."/>
            <person name="Huys G."/>
            <person name="Walker B."/>
            <person name="Young S.K."/>
            <person name="Zeng Q."/>
            <person name="Gargeya S."/>
            <person name="Fitzgerald M."/>
            <person name="Haas B."/>
            <person name="Abouelleil A."/>
            <person name="Alvarado L."/>
            <person name="Arachchi H.M."/>
            <person name="Berlin A.M."/>
            <person name="Chapman S.B."/>
            <person name="Goldberg J."/>
            <person name="Griggs A."/>
            <person name="Gujja S."/>
            <person name="Hansen M."/>
            <person name="Howarth C."/>
            <person name="Imamovic A."/>
            <person name="Larimer J."/>
            <person name="McCowen C."/>
            <person name="Montmayeur A."/>
            <person name="Murphy C."/>
            <person name="Neiman D."/>
            <person name="Pearson M."/>
            <person name="Priest M."/>
            <person name="Roberts A."/>
            <person name="Saif S."/>
            <person name="Shea T."/>
            <person name="Sisk P."/>
            <person name="Sykes S."/>
            <person name="Wortman J."/>
            <person name="Nusbaum C."/>
            <person name="Birren B."/>
        </authorList>
    </citation>
    <scope>NUCLEOTIDE SEQUENCE [LARGE SCALE GENOMIC DNA]</scope>
    <source>
        <strain evidence="6">CCUG 10230</strain>
    </source>
</reference>
<evidence type="ECO:0000259" key="5">
    <source>
        <dbReference type="Pfam" id="PF01420"/>
    </source>
</evidence>